<evidence type="ECO:0000256" key="7">
    <source>
        <dbReference type="ARBA" id="ARBA00022777"/>
    </source>
</evidence>
<evidence type="ECO:0000256" key="5">
    <source>
        <dbReference type="ARBA" id="ARBA00022679"/>
    </source>
</evidence>
<feature type="transmembrane region" description="Helical" evidence="10">
    <location>
        <begin position="6"/>
        <end position="25"/>
    </location>
</feature>
<dbReference type="InterPro" id="IPR003661">
    <property type="entry name" value="HisK_dim/P_dom"/>
</dbReference>
<dbReference type="SUPFAM" id="SSF47384">
    <property type="entry name" value="Homodimeric domain of signal transducing histidine kinase"/>
    <property type="match status" value="1"/>
</dbReference>
<dbReference type="STRING" id="380358.XALC_2772"/>
<comment type="catalytic activity">
    <reaction evidence="1">
        <text>ATP + protein L-histidine = ADP + protein N-phospho-L-histidine.</text>
        <dbReference type="EC" id="2.7.13.3"/>
    </reaction>
</comment>
<comment type="subcellular location">
    <subcellularLocation>
        <location evidence="2">Membrane</location>
    </subcellularLocation>
</comment>
<dbReference type="Proteomes" id="UP000001890">
    <property type="component" value="Chromosome"/>
</dbReference>
<protein>
    <recommendedName>
        <fullName evidence="3">histidine kinase</fullName>
        <ecNumber evidence="3">2.7.13.3</ecNumber>
    </recommendedName>
</protein>
<dbReference type="AlphaFoldDB" id="D2UFT8"/>
<evidence type="ECO:0000256" key="1">
    <source>
        <dbReference type="ARBA" id="ARBA00000085"/>
    </source>
</evidence>
<dbReference type="SUPFAM" id="SSF55874">
    <property type="entry name" value="ATPase domain of HSP90 chaperone/DNA topoisomerase II/histidine kinase"/>
    <property type="match status" value="1"/>
</dbReference>
<feature type="transmembrane region" description="Helical" evidence="10">
    <location>
        <begin position="37"/>
        <end position="59"/>
    </location>
</feature>
<proteinExistence type="predicted"/>
<accession>D2UFT8</accession>
<dbReference type="GO" id="GO:0000155">
    <property type="term" value="F:phosphorelay sensor kinase activity"/>
    <property type="evidence" value="ECO:0007669"/>
    <property type="project" value="InterPro"/>
</dbReference>
<feature type="domain" description="Histidine kinase" evidence="11">
    <location>
        <begin position="240"/>
        <end position="446"/>
    </location>
</feature>
<keyword evidence="8 10" id="KW-1133">Transmembrane helix</keyword>
<dbReference type="PANTHER" id="PTHR45436">
    <property type="entry name" value="SENSOR HISTIDINE KINASE YKOH"/>
    <property type="match status" value="1"/>
</dbReference>
<dbReference type="CDD" id="cd00082">
    <property type="entry name" value="HisKA"/>
    <property type="match status" value="1"/>
</dbReference>
<dbReference type="InterPro" id="IPR050428">
    <property type="entry name" value="TCS_sensor_his_kinase"/>
</dbReference>
<evidence type="ECO:0000256" key="9">
    <source>
        <dbReference type="ARBA" id="ARBA00023136"/>
    </source>
</evidence>
<keyword evidence="7" id="KW-0418">Kinase</keyword>
<dbReference type="EC" id="2.7.13.3" evidence="3"/>
<name>D2UFT8_XANAP</name>
<dbReference type="InterPro" id="IPR036890">
    <property type="entry name" value="HATPase_C_sf"/>
</dbReference>
<dbReference type="InterPro" id="IPR036097">
    <property type="entry name" value="HisK_dim/P_sf"/>
</dbReference>
<evidence type="ECO:0000313" key="12">
    <source>
        <dbReference type="EMBL" id="CBA17249.1"/>
    </source>
</evidence>
<dbReference type="InterPro" id="IPR004358">
    <property type="entry name" value="Sig_transdc_His_kin-like_C"/>
</dbReference>
<evidence type="ECO:0000256" key="4">
    <source>
        <dbReference type="ARBA" id="ARBA00022553"/>
    </source>
</evidence>
<dbReference type="Pfam" id="PF02518">
    <property type="entry name" value="HATPase_c"/>
    <property type="match status" value="1"/>
</dbReference>
<reference evidence="12 13" key="1">
    <citation type="journal article" date="2009" name="BMC Genomics">
        <title>The complete genome sequence of Xanthomonas albilineans provides new insights into the reductive genome evolution of the xylem-limited Xanthomonadaceae.</title>
        <authorList>
            <person name="Pieretti I."/>
            <person name="Royer M."/>
            <person name="Barbe V."/>
            <person name="Carrere S."/>
            <person name="Koebnik R."/>
            <person name="Cociancich S."/>
            <person name="Couloux A."/>
            <person name="Darrasse A."/>
            <person name="Gouzy J."/>
            <person name="Jacques M.A."/>
            <person name="Lauber E."/>
            <person name="Manceau C."/>
            <person name="Mangenot S."/>
            <person name="Poussier S."/>
            <person name="Segurens B."/>
            <person name="Szurek B."/>
            <person name="Verdier V."/>
            <person name="Arlat M."/>
            <person name="Rott P."/>
        </authorList>
    </citation>
    <scope>NUCLEOTIDE SEQUENCE [LARGE SCALE GENOMIC DNA]</scope>
    <source>
        <strain evidence="13">GPE PC73 / CFBP 7063</strain>
    </source>
</reference>
<dbReference type="SMART" id="SM00388">
    <property type="entry name" value="HisKA"/>
    <property type="match status" value="1"/>
</dbReference>
<evidence type="ECO:0000256" key="3">
    <source>
        <dbReference type="ARBA" id="ARBA00012438"/>
    </source>
</evidence>
<evidence type="ECO:0000313" key="13">
    <source>
        <dbReference type="Proteomes" id="UP000001890"/>
    </source>
</evidence>
<dbReference type="EMBL" id="FP565176">
    <property type="protein sequence ID" value="CBA17249.1"/>
    <property type="molecule type" value="Genomic_DNA"/>
</dbReference>
<dbReference type="SMART" id="SM00387">
    <property type="entry name" value="HATPase_c"/>
    <property type="match status" value="1"/>
</dbReference>
<evidence type="ECO:0000256" key="8">
    <source>
        <dbReference type="ARBA" id="ARBA00022989"/>
    </source>
</evidence>
<organism evidence="12 13">
    <name type="scientific">Xanthomonas albilineans (strain GPE PC73 / CFBP 7063)</name>
    <dbReference type="NCBI Taxonomy" id="380358"/>
    <lineage>
        <taxon>Bacteria</taxon>
        <taxon>Pseudomonadati</taxon>
        <taxon>Pseudomonadota</taxon>
        <taxon>Gammaproteobacteria</taxon>
        <taxon>Lysobacterales</taxon>
        <taxon>Lysobacteraceae</taxon>
        <taxon>Xanthomonas</taxon>
    </lineage>
</organism>
<keyword evidence="9 10" id="KW-0472">Membrane</keyword>
<keyword evidence="6 10" id="KW-0812">Transmembrane</keyword>
<dbReference type="PANTHER" id="PTHR45436:SF16">
    <property type="entry name" value="HISTIDINE KINASE"/>
    <property type="match status" value="1"/>
</dbReference>
<dbReference type="GO" id="GO:0005886">
    <property type="term" value="C:plasma membrane"/>
    <property type="evidence" value="ECO:0007669"/>
    <property type="project" value="TreeGrafter"/>
</dbReference>
<evidence type="ECO:0000256" key="2">
    <source>
        <dbReference type="ARBA" id="ARBA00004370"/>
    </source>
</evidence>
<keyword evidence="5" id="KW-0808">Transferase</keyword>
<evidence type="ECO:0000256" key="10">
    <source>
        <dbReference type="SAM" id="Phobius"/>
    </source>
</evidence>
<dbReference type="InterPro" id="IPR003594">
    <property type="entry name" value="HATPase_dom"/>
</dbReference>
<dbReference type="Pfam" id="PF00512">
    <property type="entry name" value="HisKA"/>
    <property type="match status" value="1"/>
</dbReference>
<keyword evidence="13" id="KW-1185">Reference proteome</keyword>
<dbReference type="Gene3D" id="1.10.287.130">
    <property type="match status" value="1"/>
</dbReference>
<gene>
    <name evidence="12" type="ordered locus">XALc_2772</name>
</gene>
<dbReference type="PRINTS" id="PR00344">
    <property type="entry name" value="BCTRLSENSOR"/>
</dbReference>
<dbReference type="InterPro" id="IPR005467">
    <property type="entry name" value="His_kinase_dom"/>
</dbReference>
<feature type="transmembrane region" description="Helical" evidence="10">
    <location>
        <begin position="146"/>
        <end position="168"/>
    </location>
</feature>
<sequence>MHEGLTITLSIIAAMIMDAAMPHSLSRKFRLPPIARVLFAGCVLALASYLVVVIVQYSLVGSILHEEARHYWQLRAQLPQQPPPDSHSLRGYLVPPGQLDIGVPASLRTLAPGMHVDRPGGEIVLVDQTPAGRLYLVFMRAQVQRLIFWFGVVPVVLILVAVLLFAWLTWRASRRLLSPVIWLARHVSQWDPRYPVAAELAPENLPAEVQGESRQLALALHALAQRVTEHVAREHNFTRDASHELRTPLTVIRVATDIAMTDPDLPPRLNRSLQRIQRAGRDMEAVIDAFLILAREADVVPQSETFEVADVIEYEIENARELLSGKPVALSVRVLAPVRLHAPPRVLHVVMSNLLRNACSYTDAGRIEVEVAEDRISIRDTGIGMSDDALQRAFEPFFRAESDRPQGTGLGLSIVHRLCDRFGWRVGLESAEGGGITATVCFDPAK</sequence>
<dbReference type="eggNOG" id="COG0642">
    <property type="taxonomic scope" value="Bacteria"/>
</dbReference>
<keyword evidence="4" id="KW-0597">Phosphoprotein</keyword>
<dbReference type="KEGG" id="xal:XALC_2772"/>
<dbReference type="PROSITE" id="PS50109">
    <property type="entry name" value="HIS_KIN"/>
    <property type="match status" value="1"/>
</dbReference>
<evidence type="ECO:0000259" key="11">
    <source>
        <dbReference type="PROSITE" id="PS50109"/>
    </source>
</evidence>
<dbReference type="Gene3D" id="3.30.565.10">
    <property type="entry name" value="Histidine kinase-like ATPase, C-terminal domain"/>
    <property type="match status" value="1"/>
</dbReference>
<evidence type="ECO:0000256" key="6">
    <source>
        <dbReference type="ARBA" id="ARBA00022692"/>
    </source>
</evidence>